<evidence type="ECO:0000313" key="2">
    <source>
        <dbReference type="EMBL" id="MXO50123.1"/>
    </source>
</evidence>
<organism evidence="2 3">
    <name type="scientific">Qipengyuania gaetbuli</name>
    <dbReference type="NCBI Taxonomy" id="266952"/>
    <lineage>
        <taxon>Bacteria</taxon>
        <taxon>Pseudomonadati</taxon>
        <taxon>Pseudomonadota</taxon>
        <taxon>Alphaproteobacteria</taxon>
        <taxon>Sphingomonadales</taxon>
        <taxon>Erythrobacteraceae</taxon>
        <taxon>Qipengyuania</taxon>
    </lineage>
</organism>
<gene>
    <name evidence="2" type="ORF">GRI42_02245</name>
</gene>
<dbReference type="Proteomes" id="UP000444185">
    <property type="component" value="Unassembled WGS sequence"/>
</dbReference>
<reference evidence="2 3" key="1">
    <citation type="submission" date="2019-12" db="EMBL/GenBank/DDBJ databases">
        <title>Genomic-based taxomic classification of the family Erythrobacteraceae.</title>
        <authorList>
            <person name="Xu L."/>
        </authorList>
    </citation>
    <scope>NUCLEOTIDE SEQUENCE [LARGE SCALE GENOMIC DNA]</scope>
    <source>
        <strain evidence="2 3">DSM 16225</strain>
    </source>
</reference>
<dbReference type="AlphaFoldDB" id="A0A844XYD7"/>
<comment type="caution">
    <text evidence="2">The sequence shown here is derived from an EMBL/GenBank/DDBJ whole genome shotgun (WGS) entry which is preliminary data.</text>
</comment>
<dbReference type="OrthoDB" id="7375281at2"/>
<dbReference type="RefSeq" id="WP_160606462.1">
    <property type="nucleotide sequence ID" value="NZ_WTYF01000003.1"/>
</dbReference>
<evidence type="ECO:0000313" key="3">
    <source>
        <dbReference type="Proteomes" id="UP000444185"/>
    </source>
</evidence>
<dbReference type="SUPFAM" id="SSF56747">
    <property type="entry name" value="Prim-pol domain"/>
    <property type="match status" value="1"/>
</dbReference>
<dbReference type="Pfam" id="PF09250">
    <property type="entry name" value="Prim-Pol"/>
    <property type="match status" value="1"/>
</dbReference>
<evidence type="ECO:0000259" key="1">
    <source>
        <dbReference type="SMART" id="SM00943"/>
    </source>
</evidence>
<proteinExistence type="predicted"/>
<dbReference type="InterPro" id="IPR015330">
    <property type="entry name" value="DNA_primase/pol_bifunc_N"/>
</dbReference>
<name>A0A844XYD7_9SPHN</name>
<keyword evidence="3" id="KW-1185">Reference proteome</keyword>
<protein>
    <recommendedName>
        <fullName evidence="1">DNA primase/polymerase bifunctional N-terminal domain-containing protein</fullName>
    </recommendedName>
</protein>
<sequence>MGIFADWQPAYAEAGLITLPLDGKKKGPPGWNKMGLPRSAALAADNDDCDVFGVLTGRGRKKGVSHPGVTVIDYDGTDENQLGDLIGIHGRPGALIRTASGKFHLYYRNCGERRKLRIHGKGQGDPLVDLCGYGGYVAAPPSRLGSGSYDFLEGCFDDIASGHLPKLIGLRSEHYTNSAFNPRAALTEPDATARNKTLFENALQFLASTPDLQAMSMHLDILNGDYAKPVSSNELETIKANAWKAQIENRNGYAAPYTQLDNQTLDAITAHRNAKLFLSIFMHIKRHCGGRRIFFIANKMSRVIGCKDEMISAARKFFEDIGAIVLVAEHTNTRPAVYRWAWVPEQTAFEELLDLDLTA</sequence>
<dbReference type="EMBL" id="WTYF01000003">
    <property type="protein sequence ID" value="MXO50123.1"/>
    <property type="molecule type" value="Genomic_DNA"/>
</dbReference>
<feature type="domain" description="DNA primase/polymerase bifunctional N-terminal" evidence="1">
    <location>
        <begin position="9"/>
        <end position="171"/>
    </location>
</feature>
<dbReference type="SMART" id="SM00943">
    <property type="entry name" value="Prim-Pol"/>
    <property type="match status" value="1"/>
</dbReference>
<accession>A0A844XYD7</accession>